<reference evidence="2" key="1">
    <citation type="submission" date="2020-10" db="EMBL/GenBank/DDBJ databases">
        <title>Connecting structure to function with the recovery of over 1000 high-quality activated sludge metagenome-assembled genomes encoding full-length rRNA genes using long-read sequencing.</title>
        <authorList>
            <person name="Singleton C.M."/>
            <person name="Petriglieri F."/>
            <person name="Kristensen J.M."/>
            <person name="Kirkegaard R.H."/>
            <person name="Michaelsen T.Y."/>
            <person name="Andersen M.H."/>
            <person name="Karst S.M."/>
            <person name="Dueholm M.S."/>
            <person name="Nielsen P.H."/>
            <person name="Albertsen M."/>
        </authorList>
    </citation>
    <scope>NUCLEOTIDE SEQUENCE</scope>
    <source>
        <strain evidence="2">EsbW_18-Q3-R4-48_MAXAC.044</strain>
    </source>
</reference>
<dbReference type="InterPro" id="IPR012312">
    <property type="entry name" value="Hemerythrin-like"/>
</dbReference>
<name>A0A9D7FCL7_9RHOO</name>
<proteinExistence type="predicted"/>
<dbReference type="Gene3D" id="1.20.120.520">
    <property type="entry name" value="nmb1532 protein domain like"/>
    <property type="match status" value="1"/>
</dbReference>
<evidence type="ECO:0000259" key="1">
    <source>
        <dbReference type="Pfam" id="PF01814"/>
    </source>
</evidence>
<dbReference type="Pfam" id="PF01814">
    <property type="entry name" value="Hemerythrin"/>
    <property type="match status" value="1"/>
</dbReference>
<feature type="domain" description="Hemerythrin-like" evidence="1">
    <location>
        <begin position="19"/>
        <end position="136"/>
    </location>
</feature>
<protein>
    <submittedName>
        <fullName evidence="2">Hemerythrin domain-containing protein</fullName>
    </submittedName>
</protein>
<comment type="caution">
    <text evidence="2">The sequence shown here is derived from an EMBL/GenBank/DDBJ whole genome shotgun (WGS) entry which is preliminary data.</text>
</comment>
<dbReference type="Proteomes" id="UP000886602">
    <property type="component" value="Unassembled WGS sequence"/>
</dbReference>
<accession>A0A9D7FCL7</accession>
<evidence type="ECO:0000313" key="2">
    <source>
        <dbReference type="EMBL" id="MBK7421874.1"/>
    </source>
</evidence>
<organism evidence="2 3">
    <name type="scientific">Candidatus Propionivibrio dominans</name>
    <dbReference type="NCBI Taxonomy" id="2954373"/>
    <lineage>
        <taxon>Bacteria</taxon>
        <taxon>Pseudomonadati</taxon>
        <taxon>Pseudomonadota</taxon>
        <taxon>Betaproteobacteria</taxon>
        <taxon>Rhodocyclales</taxon>
        <taxon>Rhodocyclaceae</taxon>
        <taxon>Propionivibrio</taxon>
    </lineage>
</organism>
<sequence length="155" mass="17022">MNFTIPLPLQHEHQAPHDRLRQATQAGGEVGEAAITLARLMQPHFVKEDQIALPPLGLLAALARCEWNAEMAEVLMLTEQLEAELPQMLAEHQTIVAALKTLQEAAARAGRTEIVAFAEDLVEHARTEEEVMYPAAVLVGQLMRQRLGQHAPVAA</sequence>
<gene>
    <name evidence="2" type="ORF">IPJ48_01560</name>
</gene>
<dbReference type="EMBL" id="JADJNC010000003">
    <property type="protein sequence ID" value="MBK7421874.1"/>
    <property type="molecule type" value="Genomic_DNA"/>
</dbReference>
<evidence type="ECO:0000313" key="3">
    <source>
        <dbReference type="Proteomes" id="UP000886602"/>
    </source>
</evidence>
<dbReference type="AlphaFoldDB" id="A0A9D7FCL7"/>